<keyword evidence="1" id="KW-0805">Transcription regulation</keyword>
<evidence type="ECO:0000256" key="3">
    <source>
        <dbReference type="ARBA" id="ARBA00023163"/>
    </source>
</evidence>
<dbReference type="RefSeq" id="WP_272740832.1">
    <property type="nucleotide sequence ID" value="NZ_JAQQKW010000003.1"/>
</dbReference>
<dbReference type="InterPro" id="IPR036388">
    <property type="entry name" value="WH-like_DNA-bd_sf"/>
</dbReference>
<sequence>MYGLLMEMDDAVVALFALAHPGRLEAFRTIVRAGPSGMPAGEIARAIKAPANTTSTHLSILTGAGLLKAYRSGRSIIYSAELTHLSDLADYLLNDCAQGKPEAWSQLTVPEPGTKKTA</sequence>
<dbReference type="SUPFAM" id="SSF46785">
    <property type="entry name" value="Winged helix' DNA-binding domain"/>
    <property type="match status" value="1"/>
</dbReference>
<dbReference type="InterPro" id="IPR051011">
    <property type="entry name" value="Metal_resp_trans_reg"/>
</dbReference>
<dbReference type="PANTHER" id="PTHR43132">
    <property type="entry name" value="ARSENICAL RESISTANCE OPERON REPRESSOR ARSR-RELATED"/>
    <property type="match status" value="1"/>
</dbReference>
<reference evidence="5 6" key="1">
    <citation type="submission" date="2023-01" db="EMBL/GenBank/DDBJ databases">
        <title>Novel species of the genus Asticcacaulis isolated from rivers.</title>
        <authorList>
            <person name="Lu H."/>
        </authorList>
    </citation>
    <scope>NUCLEOTIDE SEQUENCE [LARGE SCALE GENOMIC DNA]</scope>
    <source>
        <strain evidence="5 6">DXS10W</strain>
    </source>
</reference>
<name>A0ABT5ID70_9CAUL</name>
<proteinExistence type="predicted"/>
<dbReference type="PROSITE" id="PS50987">
    <property type="entry name" value="HTH_ARSR_2"/>
    <property type="match status" value="1"/>
</dbReference>
<keyword evidence="3" id="KW-0804">Transcription</keyword>
<dbReference type="Proteomes" id="UP001216595">
    <property type="component" value="Unassembled WGS sequence"/>
</dbReference>
<dbReference type="InterPro" id="IPR011991">
    <property type="entry name" value="ArsR-like_HTH"/>
</dbReference>
<protein>
    <submittedName>
        <fullName evidence="5">Metalloregulator ArsR/SmtB family transcription factor</fullName>
    </submittedName>
</protein>
<dbReference type="InterPro" id="IPR036390">
    <property type="entry name" value="WH_DNA-bd_sf"/>
</dbReference>
<evidence type="ECO:0000313" key="5">
    <source>
        <dbReference type="EMBL" id="MDC7694119.1"/>
    </source>
</evidence>
<dbReference type="CDD" id="cd00090">
    <property type="entry name" value="HTH_ARSR"/>
    <property type="match status" value="1"/>
</dbReference>
<evidence type="ECO:0000256" key="2">
    <source>
        <dbReference type="ARBA" id="ARBA00023125"/>
    </source>
</evidence>
<dbReference type="PANTHER" id="PTHR43132:SF2">
    <property type="entry name" value="ARSENICAL RESISTANCE OPERON REPRESSOR ARSR-RELATED"/>
    <property type="match status" value="1"/>
</dbReference>
<keyword evidence="6" id="KW-1185">Reference proteome</keyword>
<accession>A0ABT5ID70</accession>
<feature type="domain" description="HTH arsR-type" evidence="4">
    <location>
        <begin position="5"/>
        <end position="100"/>
    </location>
</feature>
<evidence type="ECO:0000313" key="6">
    <source>
        <dbReference type="Proteomes" id="UP001216595"/>
    </source>
</evidence>
<dbReference type="Gene3D" id="1.10.10.10">
    <property type="entry name" value="Winged helix-like DNA-binding domain superfamily/Winged helix DNA-binding domain"/>
    <property type="match status" value="1"/>
</dbReference>
<organism evidence="5 6">
    <name type="scientific">Asticcacaulis currens</name>
    <dbReference type="NCBI Taxonomy" id="2984210"/>
    <lineage>
        <taxon>Bacteria</taxon>
        <taxon>Pseudomonadati</taxon>
        <taxon>Pseudomonadota</taxon>
        <taxon>Alphaproteobacteria</taxon>
        <taxon>Caulobacterales</taxon>
        <taxon>Caulobacteraceae</taxon>
        <taxon>Asticcacaulis</taxon>
    </lineage>
</organism>
<keyword evidence="2" id="KW-0238">DNA-binding</keyword>
<dbReference type="EMBL" id="JAQQKW010000003">
    <property type="protein sequence ID" value="MDC7694119.1"/>
    <property type="molecule type" value="Genomic_DNA"/>
</dbReference>
<evidence type="ECO:0000256" key="1">
    <source>
        <dbReference type="ARBA" id="ARBA00023015"/>
    </source>
</evidence>
<comment type="caution">
    <text evidence="5">The sequence shown here is derived from an EMBL/GenBank/DDBJ whole genome shotgun (WGS) entry which is preliminary data.</text>
</comment>
<dbReference type="Pfam" id="PF12840">
    <property type="entry name" value="HTH_20"/>
    <property type="match status" value="1"/>
</dbReference>
<evidence type="ECO:0000259" key="4">
    <source>
        <dbReference type="PROSITE" id="PS50987"/>
    </source>
</evidence>
<dbReference type="InterPro" id="IPR001845">
    <property type="entry name" value="HTH_ArsR_DNA-bd_dom"/>
</dbReference>
<gene>
    <name evidence="5" type="ORF">PQU94_07455</name>
</gene>
<dbReference type="SMART" id="SM00418">
    <property type="entry name" value="HTH_ARSR"/>
    <property type="match status" value="1"/>
</dbReference>